<protein>
    <submittedName>
        <fullName evidence="1">Phospholipase</fullName>
    </submittedName>
</protein>
<sequence>MDSFFQAGTNNQLVVAFHGTGGNEYQLLTTVAELFPAASLLSFRGPVSEGAQRRFFAPLDNGQLDRRDFEQHVSAFLTKDWPSLEKDYQEVIFIGYSNGANFILGLLEQEPTIADTVILLHPSRLVYSFNRSSDTTILLTVGAQDTMSLPGEVLKLSEELKVVFPNTTLLFTDSGHELSEQEIVAIQKQLGGN</sequence>
<name>A0ABQ6YW89_9ENTE</name>
<accession>A0ABQ6YW89</accession>
<gene>
    <name evidence="1" type="ORF">BAU17_00965</name>
</gene>
<reference evidence="1 2" key="1">
    <citation type="submission" date="2016-06" db="EMBL/GenBank/DDBJ databases">
        <title>Four novel species of enterococci isolated from chicken manure.</title>
        <authorList>
            <person name="Van Tyne D."/>
        </authorList>
    </citation>
    <scope>NUCLEOTIDE SEQUENCE [LARGE SCALE GENOMIC DNA]</scope>
    <source>
        <strain evidence="1 2">CU12B</strain>
    </source>
</reference>
<dbReference type="Proteomes" id="UP000782705">
    <property type="component" value="Unassembled WGS sequence"/>
</dbReference>
<dbReference type="EMBL" id="MAEL01000054">
    <property type="protein sequence ID" value="KAF1301971.1"/>
    <property type="molecule type" value="Genomic_DNA"/>
</dbReference>
<evidence type="ECO:0000313" key="2">
    <source>
        <dbReference type="Proteomes" id="UP000782705"/>
    </source>
</evidence>
<dbReference type="RefSeq" id="WP_161902952.1">
    <property type="nucleotide sequence ID" value="NZ_MAEL01000054.1"/>
</dbReference>
<dbReference type="SUPFAM" id="SSF53474">
    <property type="entry name" value="alpha/beta-Hydrolases"/>
    <property type="match status" value="1"/>
</dbReference>
<proteinExistence type="predicted"/>
<keyword evidence="2" id="KW-1185">Reference proteome</keyword>
<evidence type="ECO:0000313" key="1">
    <source>
        <dbReference type="EMBL" id="KAF1301971.1"/>
    </source>
</evidence>
<comment type="caution">
    <text evidence="1">The sequence shown here is derived from an EMBL/GenBank/DDBJ whole genome shotgun (WGS) entry which is preliminary data.</text>
</comment>
<organism evidence="1 2">
    <name type="scientific">Candidatus Enterococcus willemsii</name>
    <dbReference type="NCBI Taxonomy" id="1857215"/>
    <lineage>
        <taxon>Bacteria</taxon>
        <taxon>Bacillati</taxon>
        <taxon>Bacillota</taxon>
        <taxon>Bacilli</taxon>
        <taxon>Lactobacillales</taxon>
        <taxon>Enterococcaceae</taxon>
        <taxon>Enterococcus</taxon>
    </lineage>
</organism>
<dbReference type="Gene3D" id="3.40.50.1820">
    <property type="entry name" value="alpha/beta hydrolase"/>
    <property type="match status" value="1"/>
</dbReference>
<dbReference type="InterPro" id="IPR029058">
    <property type="entry name" value="AB_hydrolase_fold"/>
</dbReference>